<dbReference type="KEGG" id="spir:CWM47_19760"/>
<dbReference type="Proteomes" id="UP000232883">
    <property type="component" value="Chromosome"/>
</dbReference>
<keyword evidence="1" id="KW-0697">Rotamase</keyword>
<sequence length="149" mass="17067">MKLYAFPLVCLVLFVFGSLDGLGCRLRIQSPSQFEPNQQNPATNNKVHYTDLTAKRQVGLIYKRLKAGQSFDKLARRYSQDYGTYAVGGNLGWQKPDQFVSAFNEMVSGMRVNQFSKPFKTDFGYHIVQLLDRKEGEVLSRHLLLRVEN</sequence>
<organism evidence="3 4">
    <name type="scientific">Spirosoma pollinicola</name>
    <dbReference type="NCBI Taxonomy" id="2057025"/>
    <lineage>
        <taxon>Bacteria</taxon>
        <taxon>Pseudomonadati</taxon>
        <taxon>Bacteroidota</taxon>
        <taxon>Cytophagia</taxon>
        <taxon>Cytophagales</taxon>
        <taxon>Cytophagaceae</taxon>
        <taxon>Spirosoma</taxon>
    </lineage>
</organism>
<name>A0A2K8Z1V1_9BACT</name>
<dbReference type="InterPro" id="IPR050245">
    <property type="entry name" value="PrsA_foldase"/>
</dbReference>
<reference evidence="3 4" key="1">
    <citation type="submission" date="2017-11" db="EMBL/GenBank/DDBJ databases">
        <title>Taxonomic description and genome sequences of Spirosoma HA7 sp. nov., isolated from pollen microhabitat of Corylus avellana.</title>
        <authorList>
            <person name="Ambika Manirajan B."/>
            <person name="Suarez C."/>
            <person name="Ratering S."/>
            <person name="Geissler-Plaum R."/>
            <person name="Cardinale M."/>
            <person name="Sylvia S."/>
        </authorList>
    </citation>
    <scope>NUCLEOTIDE SEQUENCE [LARGE SCALE GENOMIC DNA]</scope>
    <source>
        <strain evidence="3 4">HA7</strain>
    </source>
</reference>
<dbReference type="PROSITE" id="PS50198">
    <property type="entry name" value="PPIC_PPIASE_2"/>
    <property type="match status" value="1"/>
</dbReference>
<dbReference type="PROSITE" id="PS01096">
    <property type="entry name" value="PPIC_PPIASE_1"/>
    <property type="match status" value="1"/>
</dbReference>
<dbReference type="RefSeq" id="WP_100989930.1">
    <property type="nucleotide sequence ID" value="NZ_CP025096.1"/>
</dbReference>
<dbReference type="Gene3D" id="3.10.50.40">
    <property type="match status" value="1"/>
</dbReference>
<dbReference type="AlphaFoldDB" id="A0A2K8Z1V1"/>
<dbReference type="SUPFAM" id="SSF54534">
    <property type="entry name" value="FKBP-like"/>
    <property type="match status" value="1"/>
</dbReference>
<evidence type="ECO:0000313" key="3">
    <source>
        <dbReference type="EMBL" id="AUD03863.1"/>
    </source>
</evidence>
<dbReference type="InterPro" id="IPR046357">
    <property type="entry name" value="PPIase_dom_sf"/>
</dbReference>
<accession>A0A2K8Z1V1</accession>
<dbReference type="PANTHER" id="PTHR47245:SF2">
    <property type="entry name" value="PEPTIDYL-PROLYL CIS-TRANS ISOMERASE HP_0175-RELATED"/>
    <property type="match status" value="1"/>
</dbReference>
<gene>
    <name evidence="3" type="ORF">CWM47_19760</name>
</gene>
<dbReference type="InterPro" id="IPR023058">
    <property type="entry name" value="PPIase_PpiC_CS"/>
</dbReference>
<protein>
    <recommendedName>
        <fullName evidence="2">PpiC domain-containing protein</fullName>
    </recommendedName>
</protein>
<evidence type="ECO:0000313" key="4">
    <source>
        <dbReference type="Proteomes" id="UP000232883"/>
    </source>
</evidence>
<dbReference type="GO" id="GO:0003755">
    <property type="term" value="F:peptidyl-prolyl cis-trans isomerase activity"/>
    <property type="evidence" value="ECO:0007669"/>
    <property type="project" value="UniProtKB-KW"/>
</dbReference>
<dbReference type="PANTHER" id="PTHR47245">
    <property type="entry name" value="PEPTIDYLPROLYL ISOMERASE"/>
    <property type="match status" value="1"/>
</dbReference>
<feature type="domain" description="PpiC" evidence="2">
    <location>
        <begin position="31"/>
        <end position="132"/>
    </location>
</feature>
<dbReference type="InterPro" id="IPR000297">
    <property type="entry name" value="PPIase_PpiC"/>
</dbReference>
<keyword evidence="4" id="KW-1185">Reference proteome</keyword>
<dbReference type="Pfam" id="PF00639">
    <property type="entry name" value="Rotamase"/>
    <property type="match status" value="1"/>
</dbReference>
<keyword evidence="1" id="KW-0413">Isomerase</keyword>
<proteinExistence type="predicted"/>
<dbReference type="EMBL" id="CP025096">
    <property type="protein sequence ID" value="AUD03863.1"/>
    <property type="molecule type" value="Genomic_DNA"/>
</dbReference>
<dbReference type="OrthoDB" id="14196at2"/>
<evidence type="ECO:0000259" key="2">
    <source>
        <dbReference type="PROSITE" id="PS50198"/>
    </source>
</evidence>
<evidence type="ECO:0000256" key="1">
    <source>
        <dbReference type="PROSITE-ProRule" id="PRU00278"/>
    </source>
</evidence>